<comment type="caution">
    <text evidence="2">The sequence shown here is derived from an EMBL/GenBank/DDBJ whole genome shotgun (WGS) entry which is preliminary data.</text>
</comment>
<keyword evidence="1" id="KW-0812">Transmembrane</keyword>
<dbReference type="Pfam" id="PF12685">
    <property type="entry name" value="SpoIIIAH"/>
    <property type="match status" value="1"/>
</dbReference>
<protein>
    <submittedName>
        <fullName evidence="2">SpoIIIAH-like family protein</fullName>
    </submittedName>
</protein>
<dbReference type="Gene3D" id="1.10.287.4300">
    <property type="entry name" value="Stage III sporulation protein AH-like"/>
    <property type="match status" value="1"/>
</dbReference>
<accession>A0ABT5V9X0</accession>
<dbReference type="InterPro" id="IPR038503">
    <property type="entry name" value="SpoIIIAH_sf"/>
</dbReference>
<feature type="transmembrane region" description="Helical" evidence="1">
    <location>
        <begin position="7"/>
        <end position="25"/>
    </location>
</feature>
<dbReference type="Proteomes" id="UP001148125">
    <property type="component" value="Unassembled WGS sequence"/>
</dbReference>
<gene>
    <name evidence="2" type="ORF">N7Z68_02465</name>
</gene>
<organism evidence="2 3">
    <name type="scientific">Alkalihalobacterium chitinilyticum</name>
    <dbReference type="NCBI Taxonomy" id="2980103"/>
    <lineage>
        <taxon>Bacteria</taxon>
        <taxon>Bacillati</taxon>
        <taxon>Bacillota</taxon>
        <taxon>Bacilli</taxon>
        <taxon>Bacillales</taxon>
        <taxon>Bacillaceae</taxon>
        <taxon>Alkalihalobacterium</taxon>
    </lineage>
</organism>
<keyword evidence="1" id="KW-0472">Membrane</keyword>
<keyword evidence="1" id="KW-1133">Transmembrane helix</keyword>
<dbReference type="InterPro" id="IPR024232">
    <property type="entry name" value="SpoIIIAH"/>
</dbReference>
<evidence type="ECO:0000256" key="1">
    <source>
        <dbReference type="SAM" id="Phobius"/>
    </source>
</evidence>
<evidence type="ECO:0000313" key="3">
    <source>
        <dbReference type="Proteomes" id="UP001148125"/>
    </source>
</evidence>
<reference evidence="2" key="1">
    <citation type="submission" date="2024-05" db="EMBL/GenBank/DDBJ databases">
        <title>Alkalihalobacillus sp. strain MEB203 novel alkaliphilic bacterium from Lonar Lake, India.</title>
        <authorList>
            <person name="Joshi A."/>
            <person name="Thite S."/>
            <person name="Mengade P."/>
        </authorList>
    </citation>
    <scope>NUCLEOTIDE SEQUENCE</scope>
    <source>
        <strain evidence="2">MEB 203</strain>
    </source>
</reference>
<name>A0ABT5V9X0_9BACI</name>
<keyword evidence="3" id="KW-1185">Reference proteome</keyword>
<evidence type="ECO:0000313" key="2">
    <source>
        <dbReference type="EMBL" id="MDE5412250.1"/>
    </source>
</evidence>
<dbReference type="RefSeq" id="WP_275116867.1">
    <property type="nucleotide sequence ID" value="NZ_JAOTPO010000001.1"/>
</dbReference>
<dbReference type="EMBL" id="JAOTPO010000001">
    <property type="protein sequence ID" value="MDE5412250.1"/>
    <property type="molecule type" value="Genomic_DNA"/>
</dbReference>
<proteinExistence type="predicted"/>
<sequence length="206" mass="23397">MVLKKQTVWLLTMLSLIVVLSVYYMTSQPQNTTDLAYMDEDMEGIEEMMGEEDAGQVSVNIEEDEMEEMMTEGNEEGEGEVEDGMISAINSDEFFTEIRLDREVSRSKMLQEYTNIIAEADVPAQVKVEALEKQNNLLALEQKENLLETLIRSKGYKDVLVLTEEEQVKIIVKADELSKEQANEILLMANEQLGERLVVVGHQPSK</sequence>